<protein>
    <submittedName>
        <fullName evidence="1">Uncharacterized protein</fullName>
    </submittedName>
</protein>
<organism evidence="1">
    <name type="scientific">mine drainage metagenome</name>
    <dbReference type="NCBI Taxonomy" id="410659"/>
    <lineage>
        <taxon>unclassified sequences</taxon>
        <taxon>metagenomes</taxon>
        <taxon>ecological metagenomes</taxon>
    </lineage>
</organism>
<evidence type="ECO:0000313" key="1">
    <source>
        <dbReference type="EMBL" id="OIQ68018.1"/>
    </source>
</evidence>
<reference evidence="1" key="1">
    <citation type="submission" date="2016-10" db="EMBL/GenBank/DDBJ databases">
        <title>Sequence of Gallionella enrichment culture.</title>
        <authorList>
            <person name="Poehlein A."/>
            <person name="Muehling M."/>
            <person name="Daniel R."/>
        </authorList>
    </citation>
    <scope>NUCLEOTIDE SEQUENCE</scope>
</reference>
<dbReference type="AlphaFoldDB" id="A0A1J5P9Y6"/>
<gene>
    <name evidence="1" type="ORF">GALL_503940</name>
</gene>
<accession>A0A1J5P9Y6</accession>
<name>A0A1J5P9Y6_9ZZZZ</name>
<sequence length="153" mass="17046">MLGDAFQRFPRQVQPVEIGVVAFQRGNDAQRLRVVIEAAVGLHQQLHRILAGMAKRGVAKVMGQRHRLCQIGVEVQNPRDGARDLRHLDRMGQAGAVIIALVFDKHLRLVFQTPKRRGMDDAIAVALKRRAEGGVVFRIKTTTALIWLACVGR</sequence>
<dbReference type="EMBL" id="MLJW01005554">
    <property type="protein sequence ID" value="OIQ68018.1"/>
    <property type="molecule type" value="Genomic_DNA"/>
</dbReference>
<comment type="caution">
    <text evidence="1">The sequence shown here is derived from an EMBL/GenBank/DDBJ whole genome shotgun (WGS) entry which is preliminary data.</text>
</comment>
<proteinExistence type="predicted"/>